<gene>
    <name evidence="1" type="ORF">DFH08DRAFT_1023156</name>
</gene>
<dbReference type="AlphaFoldDB" id="A0AAD6ZMD8"/>
<protein>
    <recommendedName>
        <fullName evidence="3">F-box domain-containing protein</fullName>
    </recommendedName>
</protein>
<dbReference type="Proteomes" id="UP001218218">
    <property type="component" value="Unassembled WGS sequence"/>
</dbReference>
<evidence type="ECO:0000313" key="2">
    <source>
        <dbReference type="Proteomes" id="UP001218218"/>
    </source>
</evidence>
<dbReference type="EMBL" id="JARIHO010000038">
    <property type="protein sequence ID" value="KAJ7328781.1"/>
    <property type="molecule type" value="Genomic_DNA"/>
</dbReference>
<evidence type="ECO:0000313" key="1">
    <source>
        <dbReference type="EMBL" id="KAJ7328781.1"/>
    </source>
</evidence>
<name>A0AAD6ZMD8_9AGAR</name>
<evidence type="ECO:0008006" key="3">
    <source>
        <dbReference type="Google" id="ProtNLM"/>
    </source>
</evidence>
<reference evidence="1" key="1">
    <citation type="submission" date="2023-03" db="EMBL/GenBank/DDBJ databases">
        <title>Massive genome expansion in bonnet fungi (Mycena s.s.) driven by repeated elements and novel gene families across ecological guilds.</title>
        <authorList>
            <consortium name="Lawrence Berkeley National Laboratory"/>
            <person name="Harder C.B."/>
            <person name="Miyauchi S."/>
            <person name="Viragh M."/>
            <person name="Kuo A."/>
            <person name="Thoen E."/>
            <person name="Andreopoulos B."/>
            <person name="Lu D."/>
            <person name="Skrede I."/>
            <person name="Drula E."/>
            <person name="Henrissat B."/>
            <person name="Morin E."/>
            <person name="Kohler A."/>
            <person name="Barry K."/>
            <person name="LaButti K."/>
            <person name="Morin E."/>
            <person name="Salamov A."/>
            <person name="Lipzen A."/>
            <person name="Mereny Z."/>
            <person name="Hegedus B."/>
            <person name="Baldrian P."/>
            <person name="Stursova M."/>
            <person name="Weitz H."/>
            <person name="Taylor A."/>
            <person name="Grigoriev I.V."/>
            <person name="Nagy L.G."/>
            <person name="Martin F."/>
            <person name="Kauserud H."/>
        </authorList>
    </citation>
    <scope>NUCLEOTIDE SEQUENCE</scope>
    <source>
        <strain evidence="1">CBHHK002</strain>
    </source>
</reference>
<sequence length="443" mass="50894">MPDMKDVLDEMWTEIFSHLPRNALMQVHLTQRRLRAISRPFLFRQFHFHNSTSLDIASQRLQFWVSSEISPLVRQCCVKPLRRLGGWGTVGWSLLAEFFNSLHHFANLRHLTVAEVHYNAKFVRNLRLLPHLTHLEIRNCKMEEIADLATLPPLEISEFAYLGLVPESYPQHWFPFLLRSKLHYLSIPYDQWLFTHILSGDAFPYVTRLELSIKARTLLSNLQILAKFSATEVLTLCNYSSLPADSSGESGEPPIPLADVLASLGEYRGPYGLLDMFLPIPSLRRLVLPCVKPDEHLPKLQSINTPNRITSSTCDSATSAMGIFALFVVIIPHWTEDDYEEYYLGEQSSWEVYDLFEDLADKLPFPASISRLAIHWEYEDDKTHVEDGPPDVHALKDALVSKYPSFKAIWAGALYHEDEIGLQNEDDEDEHWGEFYGDCVYSS</sequence>
<proteinExistence type="predicted"/>
<comment type="caution">
    <text evidence="1">The sequence shown here is derived from an EMBL/GenBank/DDBJ whole genome shotgun (WGS) entry which is preliminary data.</text>
</comment>
<dbReference type="Gene3D" id="3.80.10.10">
    <property type="entry name" value="Ribonuclease Inhibitor"/>
    <property type="match status" value="1"/>
</dbReference>
<organism evidence="1 2">
    <name type="scientific">Mycena albidolilacea</name>
    <dbReference type="NCBI Taxonomy" id="1033008"/>
    <lineage>
        <taxon>Eukaryota</taxon>
        <taxon>Fungi</taxon>
        <taxon>Dikarya</taxon>
        <taxon>Basidiomycota</taxon>
        <taxon>Agaricomycotina</taxon>
        <taxon>Agaricomycetes</taxon>
        <taxon>Agaricomycetidae</taxon>
        <taxon>Agaricales</taxon>
        <taxon>Marasmiineae</taxon>
        <taxon>Mycenaceae</taxon>
        <taxon>Mycena</taxon>
    </lineage>
</organism>
<dbReference type="SUPFAM" id="SSF52047">
    <property type="entry name" value="RNI-like"/>
    <property type="match status" value="1"/>
</dbReference>
<dbReference type="InterPro" id="IPR032675">
    <property type="entry name" value="LRR_dom_sf"/>
</dbReference>
<keyword evidence="2" id="KW-1185">Reference proteome</keyword>
<accession>A0AAD6ZMD8</accession>